<dbReference type="RefSeq" id="WP_380748827.1">
    <property type="nucleotide sequence ID" value="NZ_JBHSRF010000008.1"/>
</dbReference>
<feature type="compositionally biased region" description="Basic and acidic residues" evidence="5">
    <location>
        <begin position="125"/>
        <end position="145"/>
    </location>
</feature>
<sequence>MRIGELAARAGTSARALRYYEQQGLISARRAGNGYREYDEGDLRVVREIRALVAAGFSLEDVRPFVECLRGGHETGDACPESVAVYRRKLAQLDAEIRSLVRRRTEVADQLARACPGCALSPEENNDHADQRELRRAGAGRREAGTGRLLGGMVPALPDDRPRP</sequence>
<dbReference type="PANTHER" id="PTHR30204">
    <property type="entry name" value="REDOX-CYCLING DRUG-SENSING TRANSCRIPTIONAL ACTIVATOR SOXR"/>
    <property type="match status" value="1"/>
</dbReference>
<dbReference type="CDD" id="cd01282">
    <property type="entry name" value="HTH_MerR-like_sg3"/>
    <property type="match status" value="1"/>
</dbReference>
<dbReference type="EMBL" id="JBHSRF010000008">
    <property type="protein sequence ID" value="MFC6081226.1"/>
    <property type="molecule type" value="Genomic_DNA"/>
</dbReference>
<dbReference type="Proteomes" id="UP001596137">
    <property type="component" value="Unassembled WGS sequence"/>
</dbReference>
<feature type="region of interest" description="Disordered" evidence="5">
    <location>
        <begin position="118"/>
        <end position="164"/>
    </location>
</feature>
<keyword evidence="2" id="KW-0238">DNA-binding</keyword>
<dbReference type="PRINTS" id="PR00040">
    <property type="entry name" value="HTHMERR"/>
</dbReference>
<dbReference type="Pfam" id="PF13411">
    <property type="entry name" value="MerR_1"/>
    <property type="match status" value="1"/>
</dbReference>
<reference evidence="8" key="1">
    <citation type="journal article" date="2019" name="Int. J. Syst. Evol. Microbiol.">
        <title>The Global Catalogue of Microorganisms (GCM) 10K type strain sequencing project: providing services to taxonomists for standard genome sequencing and annotation.</title>
        <authorList>
            <consortium name="The Broad Institute Genomics Platform"/>
            <consortium name="The Broad Institute Genome Sequencing Center for Infectious Disease"/>
            <person name="Wu L."/>
            <person name="Ma J."/>
        </authorList>
    </citation>
    <scope>NUCLEOTIDE SEQUENCE [LARGE SCALE GENOMIC DNA]</scope>
    <source>
        <strain evidence="8">JCM 30346</strain>
    </source>
</reference>
<evidence type="ECO:0000256" key="4">
    <source>
        <dbReference type="SAM" id="Coils"/>
    </source>
</evidence>
<feature type="domain" description="HTH merR-type" evidence="6">
    <location>
        <begin position="1"/>
        <end position="68"/>
    </location>
</feature>
<evidence type="ECO:0000256" key="2">
    <source>
        <dbReference type="ARBA" id="ARBA00023125"/>
    </source>
</evidence>
<dbReference type="InterPro" id="IPR047057">
    <property type="entry name" value="MerR_fam"/>
</dbReference>
<evidence type="ECO:0000256" key="5">
    <source>
        <dbReference type="SAM" id="MobiDB-lite"/>
    </source>
</evidence>
<name>A0ABW1ND45_9ACTN</name>
<proteinExistence type="predicted"/>
<keyword evidence="3" id="KW-0804">Transcription</keyword>
<keyword evidence="4" id="KW-0175">Coiled coil</keyword>
<comment type="caution">
    <text evidence="7">The sequence shown here is derived from an EMBL/GenBank/DDBJ whole genome shotgun (WGS) entry which is preliminary data.</text>
</comment>
<protein>
    <submittedName>
        <fullName evidence="7">MerR family transcriptional regulator</fullName>
    </submittedName>
</protein>
<feature type="coiled-coil region" evidence="4">
    <location>
        <begin position="83"/>
        <end position="110"/>
    </location>
</feature>
<keyword evidence="1" id="KW-0805">Transcription regulation</keyword>
<dbReference type="PANTHER" id="PTHR30204:SF94">
    <property type="entry name" value="HEAVY METAL-DEPENDENT TRANSCRIPTIONAL REGULATOR HI_0293-RELATED"/>
    <property type="match status" value="1"/>
</dbReference>
<evidence type="ECO:0000256" key="3">
    <source>
        <dbReference type="ARBA" id="ARBA00023163"/>
    </source>
</evidence>
<dbReference type="InterPro" id="IPR000551">
    <property type="entry name" value="MerR-type_HTH_dom"/>
</dbReference>
<evidence type="ECO:0000259" key="6">
    <source>
        <dbReference type="PROSITE" id="PS50937"/>
    </source>
</evidence>
<evidence type="ECO:0000256" key="1">
    <source>
        <dbReference type="ARBA" id="ARBA00023015"/>
    </source>
</evidence>
<dbReference type="PROSITE" id="PS50937">
    <property type="entry name" value="HTH_MERR_2"/>
    <property type="match status" value="1"/>
</dbReference>
<organism evidence="7 8">
    <name type="scientific">Sphaerisporangium aureirubrum</name>
    <dbReference type="NCBI Taxonomy" id="1544736"/>
    <lineage>
        <taxon>Bacteria</taxon>
        <taxon>Bacillati</taxon>
        <taxon>Actinomycetota</taxon>
        <taxon>Actinomycetes</taxon>
        <taxon>Streptosporangiales</taxon>
        <taxon>Streptosporangiaceae</taxon>
        <taxon>Sphaerisporangium</taxon>
    </lineage>
</organism>
<dbReference type="Gene3D" id="1.10.1660.10">
    <property type="match status" value="1"/>
</dbReference>
<accession>A0ABW1ND45</accession>
<dbReference type="SMART" id="SM00422">
    <property type="entry name" value="HTH_MERR"/>
    <property type="match status" value="1"/>
</dbReference>
<dbReference type="InterPro" id="IPR009061">
    <property type="entry name" value="DNA-bd_dom_put_sf"/>
</dbReference>
<evidence type="ECO:0000313" key="8">
    <source>
        <dbReference type="Proteomes" id="UP001596137"/>
    </source>
</evidence>
<dbReference type="SUPFAM" id="SSF46955">
    <property type="entry name" value="Putative DNA-binding domain"/>
    <property type="match status" value="1"/>
</dbReference>
<keyword evidence="8" id="KW-1185">Reference proteome</keyword>
<evidence type="ECO:0000313" key="7">
    <source>
        <dbReference type="EMBL" id="MFC6081226.1"/>
    </source>
</evidence>
<gene>
    <name evidence="7" type="ORF">ACFP1K_08655</name>
</gene>